<keyword evidence="12" id="KW-1185">Reference proteome</keyword>
<dbReference type="PRINTS" id="PR00237">
    <property type="entry name" value="GPCRRHODOPSN"/>
</dbReference>
<dbReference type="Gene3D" id="1.20.1070.10">
    <property type="entry name" value="Rhodopsin 7-helix transmembrane proteins"/>
    <property type="match status" value="1"/>
</dbReference>
<dbReference type="EMBL" id="JAODUO010000676">
    <property type="protein sequence ID" value="KAK2176200.1"/>
    <property type="molecule type" value="Genomic_DNA"/>
</dbReference>
<dbReference type="InterPro" id="IPR017452">
    <property type="entry name" value="GPCR_Rhodpsn_7TM"/>
</dbReference>
<dbReference type="GO" id="GO:0005886">
    <property type="term" value="C:plasma membrane"/>
    <property type="evidence" value="ECO:0007669"/>
    <property type="project" value="TreeGrafter"/>
</dbReference>
<feature type="transmembrane region" description="Helical" evidence="8">
    <location>
        <begin position="59"/>
        <end position="88"/>
    </location>
</feature>
<dbReference type="AlphaFoldDB" id="A0AAD9NN66"/>
<feature type="transmembrane region" description="Helical" evidence="8">
    <location>
        <begin position="100"/>
        <end position="121"/>
    </location>
</feature>
<evidence type="ECO:0000256" key="1">
    <source>
        <dbReference type="ARBA" id="ARBA00004141"/>
    </source>
</evidence>
<comment type="caution">
    <text evidence="11">The sequence shown here is derived from an EMBL/GenBank/DDBJ whole genome shotgun (WGS) entry which is preliminary data.</text>
</comment>
<dbReference type="PANTHER" id="PTHR24243:SF233">
    <property type="entry name" value="THYROTROPIN-RELEASING HORMONE RECEPTOR"/>
    <property type="match status" value="1"/>
</dbReference>
<evidence type="ECO:0000313" key="11">
    <source>
        <dbReference type="EMBL" id="KAK2176200.1"/>
    </source>
</evidence>
<dbReference type="SUPFAM" id="SSF81321">
    <property type="entry name" value="Family A G protein-coupled receptor-like"/>
    <property type="match status" value="1"/>
</dbReference>
<gene>
    <name evidence="11" type="ORF">NP493_676g03001</name>
</gene>
<keyword evidence="9" id="KW-0732">Signal</keyword>
<accession>A0AAD9NN66</accession>
<dbReference type="PROSITE" id="PS50262">
    <property type="entry name" value="G_PROTEIN_RECEP_F1_2"/>
    <property type="match status" value="1"/>
</dbReference>
<dbReference type="PANTHER" id="PTHR24243">
    <property type="entry name" value="G-PROTEIN COUPLED RECEPTOR"/>
    <property type="match status" value="1"/>
</dbReference>
<feature type="signal peptide" evidence="9">
    <location>
        <begin position="1"/>
        <end position="16"/>
    </location>
</feature>
<dbReference type="GO" id="GO:0004930">
    <property type="term" value="F:G protein-coupled receptor activity"/>
    <property type="evidence" value="ECO:0007669"/>
    <property type="project" value="UniProtKB-KW"/>
</dbReference>
<evidence type="ECO:0000259" key="10">
    <source>
        <dbReference type="PROSITE" id="PS50262"/>
    </source>
</evidence>
<evidence type="ECO:0000256" key="5">
    <source>
        <dbReference type="ARBA" id="ARBA00023136"/>
    </source>
</evidence>
<protein>
    <recommendedName>
        <fullName evidence="10">G-protein coupled receptors family 1 profile domain-containing protein</fullName>
    </recommendedName>
</protein>
<dbReference type="InterPro" id="IPR000276">
    <property type="entry name" value="GPCR_Rhodpsn"/>
</dbReference>
<name>A0AAD9NN66_RIDPI</name>
<keyword evidence="3 8" id="KW-1133">Transmembrane helix</keyword>
<keyword evidence="6" id="KW-0675">Receptor</keyword>
<organism evidence="11 12">
    <name type="scientific">Ridgeia piscesae</name>
    <name type="common">Tubeworm</name>
    <dbReference type="NCBI Taxonomy" id="27915"/>
    <lineage>
        <taxon>Eukaryota</taxon>
        <taxon>Metazoa</taxon>
        <taxon>Spiralia</taxon>
        <taxon>Lophotrochozoa</taxon>
        <taxon>Annelida</taxon>
        <taxon>Polychaeta</taxon>
        <taxon>Sedentaria</taxon>
        <taxon>Canalipalpata</taxon>
        <taxon>Sabellida</taxon>
        <taxon>Siboglinidae</taxon>
        <taxon>Ridgeia</taxon>
    </lineage>
</organism>
<evidence type="ECO:0000256" key="9">
    <source>
        <dbReference type="SAM" id="SignalP"/>
    </source>
</evidence>
<keyword evidence="2 8" id="KW-0812">Transmembrane</keyword>
<evidence type="ECO:0000256" key="7">
    <source>
        <dbReference type="ARBA" id="ARBA00023224"/>
    </source>
</evidence>
<dbReference type="Pfam" id="PF00001">
    <property type="entry name" value="7tm_1"/>
    <property type="match status" value="1"/>
</dbReference>
<proteinExistence type="predicted"/>
<keyword evidence="5 8" id="KW-0472">Membrane</keyword>
<evidence type="ECO:0000256" key="2">
    <source>
        <dbReference type="ARBA" id="ARBA00022692"/>
    </source>
</evidence>
<evidence type="ECO:0000256" key="8">
    <source>
        <dbReference type="SAM" id="Phobius"/>
    </source>
</evidence>
<dbReference type="Proteomes" id="UP001209878">
    <property type="component" value="Unassembled WGS sequence"/>
</dbReference>
<sequence length="137" mass="14568">MSGVVLALALNITANASYSALSSSPPVSEGNVTLTDTANTSVTQSDIFATPPAVPDPPVYVFISVTLIYTLLFVLGVAGNLLVIVVVWRHPDMRSSTNCFIVNLSVADTLVLIVCMPTSLVELYSKNVWHLGPVMCE</sequence>
<feature type="domain" description="G-protein coupled receptors family 1 profile" evidence="10">
    <location>
        <begin position="79"/>
        <end position="137"/>
    </location>
</feature>
<evidence type="ECO:0000256" key="4">
    <source>
        <dbReference type="ARBA" id="ARBA00023040"/>
    </source>
</evidence>
<keyword evidence="7" id="KW-0807">Transducer</keyword>
<comment type="subcellular location">
    <subcellularLocation>
        <location evidence="1">Membrane</location>
        <topology evidence="1">Multi-pass membrane protein</topology>
    </subcellularLocation>
</comment>
<feature type="chain" id="PRO_5042287717" description="G-protein coupled receptors family 1 profile domain-containing protein" evidence="9">
    <location>
        <begin position="17"/>
        <end position="137"/>
    </location>
</feature>
<evidence type="ECO:0000313" key="12">
    <source>
        <dbReference type="Proteomes" id="UP001209878"/>
    </source>
</evidence>
<keyword evidence="4" id="KW-0297">G-protein coupled receptor</keyword>
<reference evidence="11" key="1">
    <citation type="journal article" date="2023" name="Mol. Biol. Evol.">
        <title>Third-Generation Sequencing Reveals the Adaptive Role of the Epigenome in Three Deep-Sea Polychaetes.</title>
        <authorList>
            <person name="Perez M."/>
            <person name="Aroh O."/>
            <person name="Sun Y."/>
            <person name="Lan Y."/>
            <person name="Juniper S.K."/>
            <person name="Young C.R."/>
            <person name="Angers B."/>
            <person name="Qian P.Y."/>
        </authorList>
    </citation>
    <scope>NUCLEOTIDE SEQUENCE</scope>
    <source>
        <strain evidence="11">R07B-5</strain>
    </source>
</reference>
<evidence type="ECO:0000256" key="6">
    <source>
        <dbReference type="ARBA" id="ARBA00023170"/>
    </source>
</evidence>
<evidence type="ECO:0000256" key="3">
    <source>
        <dbReference type="ARBA" id="ARBA00022989"/>
    </source>
</evidence>